<dbReference type="EMBL" id="JACHBG010000004">
    <property type="protein sequence ID" value="MBB6484842.1"/>
    <property type="molecule type" value="Genomic_DNA"/>
</dbReference>
<keyword evidence="2" id="KW-0472">Membrane</keyword>
<keyword evidence="2" id="KW-0812">Transmembrane</keyword>
<proteinExistence type="predicted"/>
<accession>A0A7X0IQD3</accession>
<evidence type="ECO:0000256" key="1">
    <source>
        <dbReference type="SAM" id="MobiDB-lite"/>
    </source>
</evidence>
<name>A0A7X0IQD3_9HYPH</name>
<gene>
    <name evidence="3" type="ORF">GGD46_002122</name>
</gene>
<organism evidence="3 4">
    <name type="scientific">Rhizobium lusitanum</name>
    <dbReference type="NCBI Taxonomy" id="293958"/>
    <lineage>
        <taxon>Bacteria</taxon>
        <taxon>Pseudomonadati</taxon>
        <taxon>Pseudomonadota</taxon>
        <taxon>Alphaproteobacteria</taxon>
        <taxon>Hyphomicrobiales</taxon>
        <taxon>Rhizobiaceae</taxon>
        <taxon>Rhizobium/Agrobacterium group</taxon>
        <taxon>Rhizobium</taxon>
    </lineage>
</organism>
<comment type="caution">
    <text evidence="3">The sequence shown here is derived from an EMBL/GenBank/DDBJ whole genome shotgun (WGS) entry which is preliminary data.</text>
</comment>
<feature type="transmembrane region" description="Helical" evidence="2">
    <location>
        <begin position="48"/>
        <end position="64"/>
    </location>
</feature>
<dbReference type="AlphaFoldDB" id="A0A7X0IQD3"/>
<feature type="compositionally biased region" description="Basic and acidic residues" evidence="1">
    <location>
        <begin position="1"/>
        <end position="27"/>
    </location>
</feature>
<reference evidence="3 4" key="1">
    <citation type="submission" date="2020-08" db="EMBL/GenBank/DDBJ databases">
        <title>Genomic Encyclopedia of Type Strains, Phase IV (KMG-V): Genome sequencing to study the core and pangenomes of soil and plant-associated prokaryotes.</title>
        <authorList>
            <person name="Whitman W."/>
        </authorList>
    </citation>
    <scope>NUCLEOTIDE SEQUENCE [LARGE SCALE GENOMIC DNA]</scope>
    <source>
        <strain evidence="3 4">SEMIA 4060</strain>
    </source>
</reference>
<evidence type="ECO:0000256" key="2">
    <source>
        <dbReference type="SAM" id="Phobius"/>
    </source>
</evidence>
<feature type="region of interest" description="Disordered" evidence="1">
    <location>
        <begin position="1"/>
        <end position="41"/>
    </location>
</feature>
<protein>
    <submittedName>
        <fullName evidence="3">Uncharacterized protein</fullName>
    </submittedName>
</protein>
<evidence type="ECO:0000313" key="3">
    <source>
        <dbReference type="EMBL" id="MBB6484842.1"/>
    </source>
</evidence>
<keyword evidence="2" id="KW-1133">Transmembrane helix</keyword>
<dbReference type="Proteomes" id="UP000565576">
    <property type="component" value="Unassembled WGS sequence"/>
</dbReference>
<evidence type="ECO:0000313" key="4">
    <source>
        <dbReference type="Proteomes" id="UP000565576"/>
    </source>
</evidence>
<sequence length="121" mass="14091">MPRDNEELGRFLEARGRSNRNKSDVRKLRQPSGKRGAQTRAERFKDRVGLLAMLALLWGAHALMRSATRLFFRGFLSANQTRMLLRRAAWLNRKSLAILRRRQGRRLLNRYAETDNHDCGA</sequence>